<evidence type="ECO:0000313" key="2">
    <source>
        <dbReference type="Proteomes" id="UP000094342"/>
    </source>
</evidence>
<accession>A0A1E3VA93</accession>
<comment type="caution">
    <text evidence="1">The sequence shown here is derived from an EMBL/GenBank/DDBJ whole genome shotgun (WGS) entry which is preliminary data.</text>
</comment>
<keyword evidence="2" id="KW-1185">Reference proteome</keyword>
<name>A0A1E3VA93_9HYPH</name>
<sequence length="181" mass="19319">MRLWMISLAAGLSGLGLAATALSADMSDEELIKNAMSAAPEAVARDATIMAMDADGKMRTLKEGTNNFTCIADDPGPGNNPMCLDKNAMEWAQAWMNKTEPPKGKVGFGYMLAGGATPSNVDPFAAAPEGGELAQEPPHVMIFSLPEIPADYPQPGENPDRSKPWVMWAGTPYQHLMIPVE</sequence>
<dbReference type="RefSeq" id="WP_069459031.1">
    <property type="nucleotide sequence ID" value="NZ_CP034909.1"/>
</dbReference>
<evidence type="ECO:0000313" key="1">
    <source>
        <dbReference type="EMBL" id="ODR90450.1"/>
    </source>
</evidence>
<dbReference type="STRING" id="1752398.A8M32_14040"/>
<dbReference type="AlphaFoldDB" id="A0A1E3VA93"/>
<protein>
    <submittedName>
        <fullName evidence="1">Uncharacterized protein</fullName>
    </submittedName>
</protein>
<dbReference type="EMBL" id="LYBW01000058">
    <property type="protein sequence ID" value="ODR90450.1"/>
    <property type="molecule type" value="Genomic_DNA"/>
</dbReference>
<organism evidence="1 2">
    <name type="scientific">Sinorhizobium alkalisoli</name>
    <dbReference type="NCBI Taxonomy" id="1752398"/>
    <lineage>
        <taxon>Bacteria</taxon>
        <taxon>Pseudomonadati</taxon>
        <taxon>Pseudomonadota</taxon>
        <taxon>Alphaproteobacteria</taxon>
        <taxon>Hyphomicrobiales</taxon>
        <taxon>Rhizobiaceae</taxon>
        <taxon>Sinorhizobium/Ensifer group</taxon>
        <taxon>Sinorhizobium</taxon>
    </lineage>
</organism>
<dbReference type="Proteomes" id="UP000094342">
    <property type="component" value="Unassembled WGS sequence"/>
</dbReference>
<reference evidence="2" key="1">
    <citation type="submission" date="2016-05" db="EMBL/GenBank/DDBJ databases">
        <authorList>
            <person name="Li Y."/>
        </authorList>
    </citation>
    <scope>NUCLEOTIDE SEQUENCE [LARGE SCALE GENOMIC DNA]</scope>
    <source>
        <strain evidence="2">YIC4027</strain>
    </source>
</reference>
<gene>
    <name evidence="1" type="ORF">A8M32_14040</name>
</gene>
<proteinExistence type="predicted"/>